<dbReference type="SUPFAM" id="SSF52540">
    <property type="entry name" value="P-loop containing nucleoside triphosphate hydrolases"/>
    <property type="match status" value="1"/>
</dbReference>
<dbReference type="Proteomes" id="UP000196240">
    <property type="component" value="Unassembled WGS sequence"/>
</dbReference>
<name>A0A1R7QDG7_ACIJO</name>
<proteinExistence type="predicted"/>
<reference evidence="1 2" key="1">
    <citation type="submission" date="2017-02" db="EMBL/GenBank/DDBJ databases">
        <authorList>
            <person name="Peterson S.W."/>
        </authorList>
    </citation>
    <scope>NUCLEOTIDE SEQUENCE [LARGE SCALE GENOMIC DNA]</scope>
    <source>
        <strain evidence="1">C6</strain>
    </source>
</reference>
<dbReference type="InterPro" id="IPR027417">
    <property type="entry name" value="P-loop_NTPase"/>
</dbReference>
<dbReference type="EMBL" id="FUUY01000005">
    <property type="protein sequence ID" value="SJX22196.1"/>
    <property type="molecule type" value="Genomic_DNA"/>
</dbReference>
<organism evidence="1 2">
    <name type="scientific">Acinetobacter johnsonii</name>
    <dbReference type="NCBI Taxonomy" id="40214"/>
    <lineage>
        <taxon>Bacteria</taxon>
        <taxon>Pseudomonadati</taxon>
        <taxon>Pseudomonadota</taxon>
        <taxon>Gammaproteobacteria</taxon>
        <taxon>Moraxellales</taxon>
        <taxon>Moraxellaceae</taxon>
        <taxon>Acinetobacter</taxon>
    </lineage>
</organism>
<dbReference type="Pfam" id="PF05621">
    <property type="entry name" value="TniB"/>
    <property type="match status" value="1"/>
</dbReference>
<dbReference type="InterPro" id="IPR008868">
    <property type="entry name" value="TniB"/>
</dbReference>
<protein>
    <recommendedName>
        <fullName evidence="3">Transposase</fullName>
    </recommendedName>
</protein>
<dbReference type="Gene3D" id="3.40.50.300">
    <property type="entry name" value="P-loop containing nucleotide triphosphate hydrolases"/>
    <property type="match status" value="1"/>
</dbReference>
<evidence type="ECO:0000313" key="2">
    <source>
        <dbReference type="Proteomes" id="UP000196240"/>
    </source>
</evidence>
<accession>A0A1R7QDG7</accession>
<evidence type="ECO:0000313" key="1">
    <source>
        <dbReference type="EMBL" id="SJX22196.1"/>
    </source>
</evidence>
<evidence type="ECO:0008006" key="3">
    <source>
        <dbReference type="Google" id="ProtNLM"/>
    </source>
</evidence>
<gene>
    <name evidence="1" type="ORF">ACNJC6_01828</name>
</gene>
<dbReference type="RefSeq" id="WP_087012622.1">
    <property type="nucleotide sequence ID" value="NZ_FUUY01000005.1"/>
</dbReference>
<sequence>MEKFDNRFDKIRSINNIVIISNEFMTAFTGIQDCVKRSISYSEPVGSMLLAEGGLGKTTLCKTILSLMPRSEKVEKDYKRSIIPVCYVEVPSPATVKSLAIMMLKELGDITCENGYGTTEYLTSRLIHLLAQCETKLIFLDEFHHLFERKPTSTRMNRTTGNWIKTLVNRTGISFCLVGLPEFVPLLQIDSQIARRFPFIYQLNPLTVDPIQGGSMFAFLTEVSRTLNKQNITFSPALDSQLVSMQIQLATKGYHSYIMSLIRESITHALNDGRQIINSNDFSYAWKLGITLYISKQSKNPFEMNISQIIALMK</sequence>
<dbReference type="AlphaFoldDB" id="A0A1R7QDG7"/>